<reference evidence="1 2" key="1">
    <citation type="submission" date="2024-04" db="EMBL/GenBank/DDBJ databases">
        <title>Polymorphospora sp. isolated from Baiyangdian Lake in Xiong'an New Area.</title>
        <authorList>
            <person name="Zhang X."/>
            <person name="Liu J."/>
        </authorList>
    </citation>
    <scope>NUCLEOTIDE SEQUENCE [LARGE SCALE GENOMIC DNA]</scope>
    <source>
        <strain evidence="1 2">2-325</strain>
    </source>
</reference>
<comment type="caution">
    <text evidence="1">The sequence shown here is derived from an EMBL/GenBank/DDBJ whole genome shotgun (WGS) entry which is preliminary data.</text>
</comment>
<keyword evidence="2" id="KW-1185">Reference proteome</keyword>
<accession>A0ABV5CKT3</accession>
<sequence length="445" mass="50301">MSLLDRLDAAIDGRCACECGRQLDPNGPSAYFAGQECQTRWNAAQATNPGDVHLRSDAAPYPPGPMRWRPDLVNAADDADLIEFDTIRSGYTGPYTAQVFGRRSQPTTWHLRLNDGHRFVGDDLADVHIENGLISEDLAARIMDLWRRLERDLRNPRHAVPDDPWPELWSGQRYTMADAAREAVEIRLLGLCRPSSPPRDARQPARMPLDQIPWRRCPTCQRRGVPIPGRIPAPLRLSWTPEPVSEQPEPTPCQICPHCRNPYPGPPLTLAFERDVPLYALRIRMTCAHDGNRYGHDRLIGDDELESEPNALERLQQHLEECERGILAQLGISLPDEVTATARQPQPAPWVGNNLHRLTGVPVIIDTDLPADAVEIRDRDTDRPRIHVGRNDFTPTPEVETFLRERHEQMERRAGRLLQQWRANELLAAQMVPPTAPAWIRVTGA</sequence>
<dbReference type="EMBL" id="JBCGDC010000011">
    <property type="protein sequence ID" value="MFB6392615.1"/>
    <property type="molecule type" value="Genomic_DNA"/>
</dbReference>
<gene>
    <name evidence="1" type="ORF">AAFH96_05785</name>
</gene>
<evidence type="ECO:0000313" key="1">
    <source>
        <dbReference type="EMBL" id="MFB6392615.1"/>
    </source>
</evidence>
<dbReference type="Proteomes" id="UP001582793">
    <property type="component" value="Unassembled WGS sequence"/>
</dbReference>
<dbReference type="RefSeq" id="WP_375733330.1">
    <property type="nucleotide sequence ID" value="NZ_JBCGDC010000011.1"/>
</dbReference>
<organism evidence="1 2">
    <name type="scientific">Polymorphospora lycopeni</name>
    <dbReference type="NCBI Taxonomy" id="3140240"/>
    <lineage>
        <taxon>Bacteria</taxon>
        <taxon>Bacillati</taxon>
        <taxon>Actinomycetota</taxon>
        <taxon>Actinomycetes</taxon>
        <taxon>Micromonosporales</taxon>
        <taxon>Micromonosporaceae</taxon>
        <taxon>Polymorphospora</taxon>
    </lineage>
</organism>
<protein>
    <submittedName>
        <fullName evidence="1">Uncharacterized protein</fullName>
    </submittedName>
</protein>
<name>A0ABV5CKT3_9ACTN</name>
<proteinExistence type="predicted"/>
<evidence type="ECO:0000313" key="2">
    <source>
        <dbReference type="Proteomes" id="UP001582793"/>
    </source>
</evidence>